<name>A5HZM6_CLOBH</name>
<evidence type="ECO:0000256" key="2">
    <source>
        <dbReference type="ARBA" id="ARBA00022741"/>
    </source>
</evidence>
<evidence type="ECO:0000256" key="11">
    <source>
        <dbReference type="PROSITE-ProRule" id="PRU00560"/>
    </source>
</evidence>
<proteinExistence type="inferred from homology"/>
<dbReference type="Gene3D" id="3.40.50.300">
    <property type="entry name" value="P-loop containing nucleotide triphosphate hydrolases"/>
    <property type="match status" value="2"/>
</dbReference>
<dbReference type="PROSITE" id="PS51217">
    <property type="entry name" value="UVRD_HELICASE_CTER"/>
    <property type="match status" value="1"/>
</dbReference>
<protein>
    <recommendedName>
        <fullName evidence="9">DNA 3'-5' helicase</fullName>
        <ecNumber evidence="9">5.6.2.4</ecNumber>
    </recommendedName>
</protein>
<feature type="coiled-coil region" evidence="12">
    <location>
        <begin position="725"/>
        <end position="832"/>
    </location>
</feature>
<dbReference type="PATRIC" id="fig|413999.7.peg.679"/>
<dbReference type="InterPro" id="IPR013986">
    <property type="entry name" value="DExx_box_DNA_helicase_dom_sf"/>
</dbReference>
<dbReference type="GO" id="GO:0000725">
    <property type="term" value="P:recombinational repair"/>
    <property type="evidence" value="ECO:0000318"/>
    <property type="project" value="GO_Central"/>
</dbReference>
<accession>A5HZM6</accession>
<dbReference type="CDD" id="cd17932">
    <property type="entry name" value="DEXQc_UvrD"/>
    <property type="match status" value="1"/>
</dbReference>
<evidence type="ECO:0000259" key="14">
    <source>
        <dbReference type="PROSITE" id="PS51217"/>
    </source>
</evidence>
<dbReference type="InterPro" id="IPR014017">
    <property type="entry name" value="DNA_helicase_UvrD-like_C"/>
</dbReference>
<gene>
    <name evidence="15" type="primary">pcrA</name>
    <name evidence="15" type="ordered locus">CBO0683</name>
</gene>
<dbReference type="EMBL" id="AM412317">
    <property type="protein sequence ID" value="CAL82235.1"/>
    <property type="molecule type" value="Genomic_DNA"/>
</dbReference>
<dbReference type="PANTHER" id="PTHR11070">
    <property type="entry name" value="UVRD / RECB / PCRA DNA HELICASE FAMILY MEMBER"/>
    <property type="match status" value="1"/>
</dbReference>
<evidence type="ECO:0000256" key="7">
    <source>
        <dbReference type="ARBA" id="ARBA00023235"/>
    </source>
</evidence>
<dbReference type="GO" id="GO:0003677">
    <property type="term" value="F:DNA binding"/>
    <property type="evidence" value="ECO:0007669"/>
    <property type="project" value="UniProtKB-KW"/>
</dbReference>
<dbReference type="GO" id="GO:0005829">
    <property type="term" value="C:cytosol"/>
    <property type="evidence" value="ECO:0000318"/>
    <property type="project" value="GO_Central"/>
</dbReference>
<reference evidence="15 16" key="1">
    <citation type="journal article" date="2007" name="Genome Res.">
        <title>Genome sequence of a proteolytic (Group I) Clostridium botulinum strain Hall A and comparative analysis of the clostridial genomes.</title>
        <authorList>
            <person name="Sebaihia M."/>
            <person name="Peck M.W."/>
            <person name="Minton N.P."/>
            <person name="Thomson N.R."/>
            <person name="Holden M.T.G."/>
            <person name="Mitchell W.J."/>
            <person name="Carter A.T."/>
            <person name="Bentley S.D."/>
            <person name="Mason D.R."/>
            <person name="Crossman L."/>
            <person name="Paul C.J."/>
            <person name="Ivens A."/>
            <person name="Wells-Bennik M.H.J."/>
            <person name="Davis I.J."/>
            <person name="Cerdeno-Tarraga A.M."/>
            <person name="Churcher C."/>
            <person name="Quail M.A."/>
            <person name="Chillingworth T."/>
            <person name="Feltwell T."/>
            <person name="Fraser A."/>
            <person name="Goodhead I."/>
            <person name="Hance Z."/>
            <person name="Jagels K."/>
            <person name="Larke N."/>
            <person name="Maddison M."/>
            <person name="Moule S."/>
            <person name="Mungall K."/>
            <person name="Norbertczak H."/>
            <person name="Rabbinowitsch E."/>
            <person name="Sanders M."/>
            <person name="Simmonds M."/>
            <person name="White B."/>
            <person name="Whithead S."/>
            <person name="Parkhill J."/>
        </authorList>
    </citation>
    <scope>NUCLEOTIDE SEQUENCE [LARGE SCALE GENOMIC DNA]</scope>
    <source>
        <strain evidence="16">Hall / ATCC 3502 / NCTC 13319 / Type A [Sanger]</strain>
    </source>
</reference>
<comment type="catalytic activity">
    <reaction evidence="10">
        <text>ATP + H2O = ADP + phosphate + H(+)</text>
        <dbReference type="Rhea" id="RHEA:13065"/>
        <dbReference type="ChEBI" id="CHEBI:15377"/>
        <dbReference type="ChEBI" id="CHEBI:15378"/>
        <dbReference type="ChEBI" id="CHEBI:30616"/>
        <dbReference type="ChEBI" id="CHEBI:43474"/>
        <dbReference type="ChEBI" id="CHEBI:456216"/>
        <dbReference type="EC" id="5.6.2.4"/>
    </reaction>
</comment>
<dbReference type="PANTHER" id="PTHR11070:SF2">
    <property type="entry name" value="ATP-DEPENDENT DNA HELICASE SRS2"/>
    <property type="match status" value="1"/>
</dbReference>
<keyword evidence="3 11" id="KW-0378">Hydrolase</keyword>
<keyword evidence="6" id="KW-0238">DNA-binding</keyword>
<dbReference type="GeneID" id="5184938"/>
<dbReference type="GO" id="GO:0016887">
    <property type="term" value="F:ATP hydrolysis activity"/>
    <property type="evidence" value="ECO:0007669"/>
    <property type="project" value="RHEA"/>
</dbReference>
<keyword evidence="12" id="KW-0175">Coiled coil</keyword>
<dbReference type="GO" id="GO:0033202">
    <property type="term" value="C:DNA helicase complex"/>
    <property type="evidence" value="ECO:0000318"/>
    <property type="project" value="GO_Central"/>
</dbReference>
<evidence type="ECO:0000256" key="8">
    <source>
        <dbReference type="ARBA" id="ARBA00034617"/>
    </source>
</evidence>
<dbReference type="Gene3D" id="1.10.486.10">
    <property type="entry name" value="PCRA, domain 4"/>
    <property type="match status" value="1"/>
</dbReference>
<dbReference type="EC" id="5.6.2.4" evidence="9"/>
<dbReference type="KEGG" id="cbo:CBO0683"/>
<dbReference type="InterPro" id="IPR014016">
    <property type="entry name" value="UvrD-like_ATP-bd"/>
</dbReference>
<dbReference type="InterPro" id="IPR027417">
    <property type="entry name" value="P-loop_NTPase"/>
</dbReference>
<evidence type="ECO:0000256" key="12">
    <source>
        <dbReference type="SAM" id="Coils"/>
    </source>
</evidence>
<evidence type="ECO:0000256" key="3">
    <source>
        <dbReference type="ARBA" id="ARBA00022801"/>
    </source>
</evidence>
<comment type="similarity">
    <text evidence="1">Belongs to the helicase family. UvrD subfamily.</text>
</comment>
<dbReference type="AlphaFoldDB" id="A5HZM6"/>
<dbReference type="Pfam" id="PF00580">
    <property type="entry name" value="UvrD-helicase"/>
    <property type="match status" value="1"/>
</dbReference>
<dbReference type="PROSITE" id="PS51198">
    <property type="entry name" value="UVRD_HELICASE_ATP_BIND"/>
    <property type="match status" value="1"/>
</dbReference>
<keyword evidence="4 11" id="KW-0347">Helicase</keyword>
<feature type="domain" description="UvrD-like helicase ATP-binding" evidence="13">
    <location>
        <begin position="7"/>
        <end position="293"/>
    </location>
</feature>
<dbReference type="SUPFAM" id="SSF52540">
    <property type="entry name" value="P-loop containing nucleoside triphosphate hydrolases"/>
    <property type="match status" value="1"/>
</dbReference>
<dbReference type="Pfam" id="PF13361">
    <property type="entry name" value="UvrD_C"/>
    <property type="match status" value="1"/>
</dbReference>
<evidence type="ECO:0000313" key="16">
    <source>
        <dbReference type="Proteomes" id="UP000001986"/>
    </source>
</evidence>
<keyword evidence="7" id="KW-0413">Isomerase</keyword>
<feature type="domain" description="UvrD-like helicase C-terminal" evidence="14">
    <location>
        <begin position="294"/>
        <end position="561"/>
    </location>
</feature>
<dbReference type="GO" id="GO:0043138">
    <property type="term" value="F:3'-5' DNA helicase activity"/>
    <property type="evidence" value="ECO:0000318"/>
    <property type="project" value="GO_Central"/>
</dbReference>
<evidence type="ECO:0000256" key="10">
    <source>
        <dbReference type="ARBA" id="ARBA00048988"/>
    </source>
</evidence>
<evidence type="ECO:0000313" key="15">
    <source>
        <dbReference type="EMBL" id="CAL82235.1"/>
    </source>
</evidence>
<sequence length="884" mass="103715">MHLDVISGLNDAQREAVTTTEGYIRVIAGAGSGKTKALTSRYIYLVHELGISTANILCATFTNKAAREMKKRIRTMIGDNDTGLIGTFHGFCRRLLKEDIYTINYPDNFIVMDNEDMDLVLRIVYEDANISSKQFTFSKAKDMISKRKNKDFKYISYIIETDNNELKKKFLTSKNVEDRIFYGYLYQQKKNYNLDFNDLIIFTLHILETFPKVRKKWQQKLEYIMVDEFQDVNIKQYRLVSILSEYHKNLFVVGDPDQTVYSWRGANVNLILNFDKEFKGTKTIMMNQNYRSSSNIIKASNSLISKNKQRIDKELIPIKHGNIPVVYKHSENIYKEANWIINQIEQIIKGGNSYKNIAILYRAHYVSRSIEEALLKNKIPYTLYSGVEFYQRKEIKDILSYLRMVVFEDDLSFIRIINEPKRNFGKKRMEIIRKYAEDNNCSLYSSLKINLEDKLIAKSKADKFVDLIERYKKIYKEMRITDLLMELLNNSGYEAMLRESGEDERLENLAELKNSISDYENSAGEDTTLEDYLQEISLFTNSDLKENKDTINMMTLHTAKGLEFPYVFICEFNEGIFPSARTNTKEKMEEERRLAYVGYTRAKNALFLSDAEGVNYDGSYRFPSRFIFNTGKTYLNYLVELKESLIDDANEFISDSENSMNKSNNIKFKIGERIIHKLLGLGVIIGIDNDNSSYMIKFDNAETFRNISFSTQLDKADTNNLDIIKSNERKAIDHLEAERLEAERKEQERLEAERLEAERKEQERLEAERLEAERKEQERLEAERLEAERKEQERLEAERLEAERKEQERLEAERLEAERKEQERLEAEQIEVSTMILKIKEEISELEEIVSKNKYKLFGKGAILKKEAKKRIQILYLKIDEISN</sequence>
<dbReference type="InterPro" id="IPR000212">
    <property type="entry name" value="DNA_helicase_UvrD/REP"/>
</dbReference>
<keyword evidence="5 11" id="KW-0067">ATP-binding</keyword>
<comment type="catalytic activity">
    <reaction evidence="8">
        <text>Couples ATP hydrolysis with the unwinding of duplex DNA by translocating in the 3'-5' direction.</text>
        <dbReference type="EC" id="5.6.2.4"/>
    </reaction>
</comment>
<evidence type="ECO:0000256" key="5">
    <source>
        <dbReference type="ARBA" id="ARBA00022840"/>
    </source>
</evidence>
<organism evidence="15 16">
    <name type="scientific">Clostridium botulinum (strain Hall / ATCC 3502 / NCTC 13319 / Type A)</name>
    <dbReference type="NCBI Taxonomy" id="441771"/>
    <lineage>
        <taxon>Bacteria</taxon>
        <taxon>Bacillati</taxon>
        <taxon>Bacillota</taxon>
        <taxon>Clostridia</taxon>
        <taxon>Eubacteriales</taxon>
        <taxon>Clostridiaceae</taxon>
        <taxon>Clostridium</taxon>
    </lineage>
</organism>
<evidence type="ECO:0000256" key="1">
    <source>
        <dbReference type="ARBA" id="ARBA00009922"/>
    </source>
</evidence>
<evidence type="ECO:0000259" key="13">
    <source>
        <dbReference type="PROSITE" id="PS51198"/>
    </source>
</evidence>
<dbReference type="HOGENOM" id="CLU_004585_5_5_9"/>
<dbReference type="GO" id="GO:0005524">
    <property type="term" value="F:ATP binding"/>
    <property type="evidence" value="ECO:0007669"/>
    <property type="project" value="UniProtKB-UniRule"/>
</dbReference>
<keyword evidence="16" id="KW-1185">Reference proteome</keyword>
<evidence type="ECO:0000256" key="4">
    <source>
        <dbReference type="ARBA" id="ARBA00022806"/>
    </source>
</evidence>
<dbReference type="Proteomes" id="UP000001986">
    <property type="component" value="Chromosome"/>
</dbReference>
<evidence type="ECO:0000256" key="9">
    <source>
        <dbReference type="ARBA" id="ARBA00034808"/>
    </source>
</evidence>
<evidence type="ECO:0000256" key="6">
    <source>
        <dbReference type="ARBA" id="ARBA00023125"/>
    </source>
</evidence>
<dbReference type="Gene3D" id="1.10.10.160">
    <property type="match status" value="1"/>
</dbReference>
<keyword evidence="2 11" id="KW-0547">Nucleotide-binding</keyword>
<feature type="binding site" evidence="11">
    <location>
        <begin position="28"/>
        <end position="35"/>
    </location>
    <ligand>
        <name>ATP</name>
        <dbReference type="ChEBI" id="CHEBI:30616"/>
    </ligand>
</feature>